<evidence type="ECO:0000256" key="3">
    <source>
        <dbReference type="ARBA" id="ARBA00022692"/>
    </source>
</evidence>
<gene>
    <name evidence="6" type="ORF">VP01_1993g1</name>
</gene>
<dbReference type="InterPro" id="IPR038213">
    <property type="entry name" value="IFI6/IFI27-like_sf"/>
</dbReference>
<dbReference type="GO" id="GO:0016020">
    <property type="term" value="C:membrane"/>
    <property type="evidence" value="ECO:0007669"/>
    <property type="project" value="UniProtKB-SubCell"/>
</dbReference>
<comment type="similarity">
    <text evidence="2">Belongs to the IFI6/IFI27 family.</text>
</comment>
<dbReference type="PANTHER" id="PTHR16932:SF18">
    <property type="entry name" value="INTERFERON, ALPHA-INDUCIBLE PROTEIN 27-LIKE 2"/>
    <property type="match status" value="1"/>
</dbReference>
<protein>
    <submittedName>
        <fullName evidence="6">Uncharacterized protein</fullName>
    </submittedName>
</protein>
<evidence type="ECO:0000256" key="2">
    <source>
        <dbReference type="ARBA" id="ARBA00007262"/>
    </source>
</evidence>
<keyword evidence="7" id="KW-1185">Reference proteome</keyword>
<keyword evidence="3" id="KW-0812">Transmembrane</keyword>
<evidence type="ECO:0000256" key="1">
    <source>
        <dbReference type="ARBA" id="ARBA00004141"/>
    </source>
</evidence>
<comment type="subcellular location">
    <subcellularLocation>
        <location evidence="1">Membrane</location>
        <topology evidence="1">Multi-pass membrane protein</topology>
    </subcellularLocation>
</comment>
<dbReference type="InterPro" id="IPR009311">
    <property type="entry name" value="IFI6/IFI27-like"/>
</dbReference>
<dbReference type="Pfam" id="PF06140">
    <property type="entry name" value="Ifi-6-16"/>
    <property type="match status" value="1"/>
</dbReference>
<comment type="caution">
    <text evidence="6">The sequence shown here is derived from an EMBL/GenBank/DDBJ whole genome shotgun (WGS) entry which is preliminary data.</text>
</comment>
<evidence type="ECO:0000313" key="6">
    <source>
        <dbReference type="EMBL" id="KNZ58136.1"/>
    </source>
</evidence>
<dbReference type="EMBL" id="LAVV01006829">
    <property type="protein sequence ID" value="KNZ58136.1"/>
    <property type="molecule type" value="Genomic_DNA"/>
</dbReference>
<sequence length="525" mass="56857">MLALEGSQEPHKHRGSWNVGILQVDKDVWQPWMPGNSNTDQVPLYSPPEAVPIVCHLTRPSVIRQNNSHQKSEQNGFHPDQSPAEKTELLFISEYSKNSLATSRALTDARDVTHRKGACQRSLSTFHPTLTTGVATQAVSGAARKLVAASTAAVAGAVSGPGLATSAVKVLGFQKAGILAGTPAAAFMSSYGGSVSAGSSCAFLQSVGAGAGLGVGGTAVAAVAGGFVAYKVAGSLLLIHGWSVSCCTTHNTLFCGLAYDFLNGALDGSQYYARGKLARLPSARKEVPRLYSCIFQNLYPACLHSSEEGQIKIAIFFRLIASMKFSAGKSCDERCGAKSEAYTVVEIACMDFESSKIGEFFLRPMYHQLLIHFLLFRWAHICLAVTKFSEDRTPSTPNSNCRRPSGKNNLIVASFPLKKVNYLKDLRRNPSNLPQISLMPTTPPPTLQTPTLETINKQMMKRCKKTTQKIFMGPVITLMMQKKGSVCCLWCFFSASHTITTQTKQLKGKTNKNHSCETNEPHCDH</sequence>
<accession>A0A0L6VBG5</accession>
<proteinExistence type="inferred from homology"/>
<dbReference type="AlphaFoldDB" id="A0A0L6VBG5"/>
<evidence type="ECO:0000313" key="7">
    <source>
        <dbReference type="Proteomes" id="UP000037035"/>
    </source>
</evidence>
<dbReference type="Gene3D" id="6.10.110.10">
    <property type="match status" value="1"/>
</dbReference>
<keyword evidence="5" id="KW-0472">Membrane</keyword>
<dbReference type="VEuPathDB" id="FungiDB:VP01_1993g1"/>
<reference evidence="6 7" key="1">
    <citation type="submission" date="2015-08" db="EMBL/GenBank/DDBJ databases">
        <title>Next Generation Sequencing and Analysis of the Genome of Puccinia sorghi L Schw, the Causal Agent of Maize Common Rust.</title>
        <authorList>
            <person name="Rochi L."/>
            <person name="Burguener G."/>
            <person name="Darino M."/>
            <person name="Turjanski A."/>
            <person name="Kreff E."/>
            <person name="Dieguez M.J."/>
            <person name="Sacco F."/>
        </authorList>
    </citation>
    <scope>NUCLEOTIDE SEQUENCE [LARGE SCALE GENOMIC DNA]</scope>
    <source>
        <strain evidence="6 7">RO10H11247</strain>
    </source>
</reference>
<organism evidence="6 7">
    <name type="scientific">Puccinia sorghi</name>
    <dbReference type="NCBI Taxonomy" id="27349"/>
    <lineage>
        <taxon>Eukaryota</taxon>
        <taxon>Fungi</taxon>
        <taxon>Dikarya</taxon>
        <taxon>Basidiomycota</taxon>
        <taxon>Pucciniomycotina</taxon>
        <taxon>Pucciniomycetes</taxon>
        <taxon>Pucciniales</taxon>
        <taxon>Pucciniaceae</taxon>
        <taxon>Puccinia</taxon>
    </lineage>
</organism>
<name>A0A0L6VBG5_9BASI</name>
<dbReference type="PANTHER" id="PTHR16932">
    <property type="entry name" value="INTERFERON ALPHA-INDUCIBLE PROTEIN 27"/>
    <property type="match status" value="1"/>
</dbReference>
<evidence type="ECO:0000256" key="5">
    <source>
        <dbReference type="ARBA" id="ARBA00023136"/>
    </source>
</evidence>
<dbReference type="Proteomes" id="UP000037035">
    <property type="component" value="Unassembled WGS sequence"/>
</dbReference>
<evidence type="ECO:0000256" key="4">
    <source>
        <dbReference type="ARBA" id="ARBA00022989"/>
    </source>
</evidence>
<keyword evidence="4" id="KW-1133">Transmembrane helix</keyword>